<comment type="caution">
    <text evidence="2">The sequence shown here is derived from an EMBL/GenBank/DDBJ whole genome shotgun (WGS) entry which is preliminary data.</text>
</comment>
<evidence type="ECO:0000313" key="2">
    <source>
        <dbReference type="EMBL" id="TCJ97725.1"/>
    </source>
</evidence>
<dbReference type="InterPro" id="IPR053173">
    <property type="entry name" value="SAM-binding_MTase"/>
</dbReference>
<dbReference type="SUPFAM" id="SSF46785">
    <property type="entry name" value="Winged helix' DNA-binding domain"/>
    <property type="match status" value="1"/>
</dbReference>
<evidence type="ECO:0000313" key="3">
    <source>
        <dbReference type="Proteomes" id="UP000294856"/>
    </source>
</evidence>
<dbReference type="InterPro" id="IPR012967">
    <property type="entry name" value="COMT_dimerisation"/>
</dbReference>
<dbReference type="Pfam" id="PF08100">
    <property type="entry name" value="Dimerisation"/>
    <property type="match status" value="1"/>
</dbReference>
<dbReference type="PANTHER" id="PTHR45128">
    <property type="entry name" value="METHYLTRANSFERASE TYPE 11"/>
    <property type="match status" value="1"/>
</dbReference>
<accession>A0A4V2PBK1</accession>
<dbReference type="CDD" id="cd02440">
    <property type="entry name" value="AdoMet_MTases"/>
    <property type="match status" value="1"/>
</dbReference>
<dbReference type="Gene3D" id="3.40.50.150">
    <property type="entry name" value="Vaccinia Virus protein VP39"/>
    <property type="match status" value="1"/>
</dbReference>
<keyword evidence="2" id="KW-0489">Methyltransferase</keyword>
<dbReference type="SUPFAM" id="SSF53335">
    <property type="entry name" value="S-adenosyl-L-methionine-dependent methyltransferases"/>
    <property type="match status" value="1"/>
</dbReference>
<organism evidence="2 3">
    <name type="scientific">Nocardia alba</name>
    <dbReference type="NCBI Taxonomy" id="225051"/>
    <lineage>
        <taxon>Bacteria</taxon>
        <taxon>Bacillati</taxon>
        <taxon>Actinomycetota</taxon>
        <taxon>Actinomycetes</taxon>
        <taxon>Mycobacteriales</taxon>
        <taxon>Nocardiaceae</taxon>
        <taxon>Nocardia</taxon>
    </lineage>
</organism>
<dbReference type="OrthoDB" id="3382693at2"/>
<evidence type="ECO:0000259" key="1">
    <source>
        <dbReference type="Pfam" id="PF08100"/>
    </source>
</evidence>
<proteinExistence type="predicted"/>
<dbReference type="GO" id="GO:0046983">
    <property type="term" value="F:protein dimerization activity"/>
    <property type="evidence" value="ECO:0007669"/>
    <property type="project" value="InterPro"/>
</dbReference>
<dbReference type="Pfam" id="PF13489">
    <property type="entry name" value="Methyltransf_23"/>
    <property type="match status" value="1"/>
</dbReference>
<keyword evidence="2" id="KW-0808">Transferase</keyword>
<dbReference type="STRING" id="1210063.GCA_001612665_01431"/>
<dbReference type="RefSeq" id="WP_084472422.1">
    <property type="nucleotide sequence ID" value="NZ_SMFR01000002.1"/>
</dbReference>
<protein>
    <submittedName>
        <fullName evidence="2">Methyltransferase family protein</fullName>
    </submittedName>
</protein>
<reference evidence="2 3" key="1">
    <citation type="submission" date="2019-03" db="EMBL/GenBank/DDBJ databases">
        <title>Genomic Encyclopedia of Type Strains, Phase IV (KMG-IV): sequencing the most valuable type-strain genomes for metagenomic binning, comparative biology and taxonomic classification.</title>
        <authorList>
            <person name="Goeker M."/>
        </authorList>
    </citation>
    <scope>NUCLEOTIDE SEQUENCE [LARGE SCALE GENOMIC DNA]</scope>
    <source>
        <strain evidence="2 3">DSM 44684</strain>
    </source>
</reference>
<name>A0A4V2PBK1_9NOCA</name>
<dbReference type="Gene3D" id="1.10.10.10">
    <property type="entry name" value="Winged helix-like DNA-binding domain superfamily/Winged helix DNA-binding domain"/>
    <property type="match status" value="1"/>
</dbReference>
<sequence length="372" mass="40487">MQRTVDSHHHFRFDSVVDFEEIGTDRTSESAHAIYAALVAQWQPAMLETASSLGLFGALRAGPLRAEEIAAVTGTNTRAVKVLLDALVAYGWVTSIPDGENSRYSADPAVAASLSSDSIFSLTGKIGYNRGLSRSAWRTLDQSVRDGVRAADGIGNNEITAHAYEDLVTGINFWAPPIVDKLIDWTTRTGWRREQSRKFLDIGCGSGIYSQLLLRHFSRAVAVGLDVESIGRLAVGQSVELGVDDRFRLRTANFWRDDWGTGHDAVLFANIFHLVNPAGALELLDKARDAVADDGFVFIVDNIAVGGTESDSPQDRFAALFAVSMLVTGGGSTYTLADYDQWLSTTGLERVALIDAPMHRIVVARRTEEGHS</sequence>
<dbReference type="AlphaFoldDB" id="A0A4V2PBK1"/>
<dbReference type="InterPro" id="IPR016461">
    <property type="entry name" value="COMT-like"/>
</dbReference>
<dbReference type="Proteomes" id="UP000294856">
    <property type="component" value="Unassembled WGS sequence"/>
</dbReference>
<dbReference type="PANTHER" id="PTHR45128:SF2">
    <property type="entry name" value="METHYLTRANSFERASE DOMAIN-CONTAINING PROTEIN"/>
    <property type="match status" value="1"/>
</dbReference>
<dbReference type="GO" id="GO:0008171">
    <property type="term" value="F:O-methyltransferase activity"/>
    <property type="evidence" value="ECO:0007669"/>
    <property type="project" value="InterPro"/>
</dbReference>
<dbReference type="EMBL" id="SMFR01000002">
    <property type="protein sequence ID" value="TCJ97725.1"/>
    <property type="molecule type" value="Genomic_DNA"/>
</dbReference>
<feature type="domain" description="O-methyltransferase dimerisation" evidence="1">
    <location>
        <begin position="42"/>
        <end position="109"/>
    </location>
</feature>
<dbReference type="GO" id="GO:0032259">
    <property type="term" value="P:methylation"/>
    <property type="evidence" value="ECO:0007669"/>
    <property type="project" value="UniProtKB-KW"/>
</dbReference>
<dbReference type="InterPro" id="IPR036390">
    <property type="entry name" value="WH_DNA-bd_sf"/>
</dbReference>
<dbReference type="PIRSF" id="PIRSF005739">
    <property type="entry name" value="O-mtase"/>
    <property type="match status" value="1"/>
</dbReference>
<dbReference type="PROSITE" id="PS51683">
    <property type="entry name" value="SAM_OMT_II"/>
    <property type="match status" value="1"/>
</dbReference>
<dbReference type="InterPro" id="IPR036388">
    <property type="entry name" value="WH-like_DNA-bd_sf"/>
</dbReference>
<dbReference type="InterPro" id="IPR029063">
    <property type="entry name" value="SAM-dependent_MTases_sf"/>
</dbReference>
<keyword evidence="3" id="KW-1185">Reference proteome</keyword>
<gene>
    <name evidence="2" type="ORF">DFR71_3774</name>
</gene>